<dbReference type="GO" id="GO:0015250">
    <property type="term" value="F:water channel activity"/>
    <property type="evidence" value="ECO:0007669"/>
    <property type="project" value="TreeGrafter"/>
</dbReference>
<dbReference type="InterPro" id="IPR023271">
    <property type="entry name" value="Aquaporin-like"/>
</dbReference>
<keyword evidence="5" id="KW-1003">Cell membrane</keyword>
<feature type="transmembrane region" description="Helical" evidence="12">
    <location>
        <begin position="12"/>
        <end position="31"/>
    </location>
</feature>
<reference evidence="13" key="1">
    <citation type="submission" date="2022-10" db="EMBL/GenBank/DDBJ databases">
        <title>Encephalitozoon hellem ATCC 50604 Complete Genome.</title>
        <authorList>
            <person name="Mascarenhas dos Santos A.C."/>
            <person name="Julian A.T."/>
            <person name="Pombert J.-F."/>
        </authorList>
    </citation>
    <scope>NUCLEOTIDE SEQUENCE</scope>
    <source>
        <strain evidence="13">ATCC 50604</strain>
    </source>
</reference>
<evidence type="ECO:0000313" key="13">
    <source>
        <dbReference type="EMBL" id="UTX43542.1"/>
    </source>
</evidence>
<comment type="similarity">
    <text evidence="2 11">Belongs to the MIP/aquaporin (TC 1.A.8) family.</text>
</comment>
<feature type="transmembrane region" description="Helical" evidence="12">
    <location>
        <begin position="223"/>
        <end position="246"/>
    </location>
</feature>
<feature type="transmembrane region" description="Helical" evidence="12">
    <location>
        <begin position="43"/>
        <end position="61"/>
    </location>
</feature>
<dbReference type="Proteomes" id="UP001059546">
    <property type="component" value="Chromosome VII"/>
</dbReference>
<feature type="transmembrane region" description="Helical" evidence="12">
    <location>
        <begin position="95"/>
        <end position="113"/>
    </location>
</feature>
<keyword evidence="8 12" id="KW-1133">Transmembrane helix</keyword>
<dbReference type="InterPro" id="IPR000425">
    <property type="entry name" value="MIP"/>
</dbReference>
<evidence type="ECO:0000256" key="1">
    <source>
        <dbReference type="ARBA" id="ARBA00004651"/>
    </source>
</evidence>
<dbReference type="GO" id="GO:0005886">
    <property type="term" value="C:plasma membrane"/>
    <property type="evidence" value="ECO:0007669"/>
    <property type="project" value="UniProtKB-SubCell"/>
</dbReference>
<proteinExistence type="inferred from homology"/>
<dbReference type="EMBL" id="CP075153">
    <property type="protein sequence ID" value="UTX43542.1"/>
    <property type="molecule type" value="Genomic_DNA"/>
</dbReference>
<evidence type="ECO:0000256" key="4">
    <source>
        <dbReference type="ARBA" id="ARBA00022448"/>
    </source>
</evidence>
<dbReference type="PRINTS" id="PR00783">
    <property type="entry name" value="MINTRINSICP"/>
</dbReference>
<dbReference type="SUPFAM" id="SSF81338">
    <property type="entry name" value="Aquaporin-like"/>
    <property type="match status" value="1"/>
</dbReference>
<dbReference type="Pfam" id="PF00230">
    <property type="entry name" value="MIP"/>
    <property type="match status" value="1"/>
</dbReference>
<comment type="function">
    <text evidence="10">Water channel required to facilitate the transport of water across membranes. Involved in osmotolerance.</text>
</comment>
<keyword evidence="4 11" id="KW-0813">Transport</keyword>
<evidence type="ECO:0000313" key="14">
    <source>
        <dbReference type="Proteomes" id="UP001059546"/>
    </source>
</evidence>
<evidence type="ECO:0000256" key="5">
    <source>
        <dbReference type="ARBA" id="ARBA00022475"/>
    </source>
</evidence>
<name>A0A9Q9C6N4_ENCHE</name>
<keyword evidence="9 12" id="KW-0472">Membrane</keyword>
<gene>
    <name evidence="13" type="ORF">GPU96_07g13020</name>
</gene>
<dbReference type="Gene3D" id="1.20.1080.10">
    <property type="entry name" value="Glycerol uptake facilitator protein"/>
    <property type="match status" value="1"/>
</dbReference>
<keyword evidence="6 11" id="KW-0812">Transmembrane</keyword>
<dbReference type="PANTHER" id="PTHR19139:SF199">
    <property type="entry name" value="MIP17260P"/>
    <property type="match status" value="1"/>
</dbReference>
<evidence type="ECO:0000256" key="11">
    <source>
        <dbReference type="RuleBase" id="RU000477"/>
    </source>
</evidence>
<evidence type="ECO:0000256" key="6">
    <source>
        <dbReference type="ARBA" id="ARBA00022692"/>
    </source>
</evidence>
<evidence type="ECO:0000256" key="10">
    <source>
        <dbReference type="ARBA" id="ARBA00024994"/>
    </source>
</evidence>
<organism evidence="13 14">
    <name type="scientific">Encephalitozoon hellem</name>
    <name type="common">Microsporidian parasite</name>
    <dbReference type="NCBI Taxonomy" id="27973"/>
    <lineage>
        <taxon>Eukaryota</taxon>
        <taxon>Fungi</taxon>
        <taxon>Fungi incertae sedis</taxon>
        <taxon>Microsporidia</taxon>
        <taxon>Unikaryonidae</taxon>
        <taxon>Encephalitozoon</taxon>
    </lineage>
</organism>
<keyword evidence="7" id="KW-0677">Repeat</keyword>
<feature type="transmembrane region" description="Helical" evidence="12">
    <location>
        <begin position="133"/>
        <end position="154"/>
    </location>
</feature>
<feature type="transmembrane region" description="Helical" evidence="12">
    <location>
        <begin position="180"/>
        <end position="203"/>
    </location>
</feature>
<dbReference type="PROSITE" id="PS00221">
    <property type="entry name" value="MIP"/>
    <property type="match status" value="1"/>
</dbReference>
<sequence length="251" mass="26697">MAGETLRKIQSLLSEMVASFIFGFAVYSAILGSTIAQQPAAKVIIGLTVGFSAIGIIYSFSDVTIAHFNPAITLAAILTGKMGILCGLGYMLAQCVGFILAVCALLVCSPVGYKETLNVIRPAPAPFGADNLNVFFTEFFLTAILVHIAFAVAVNPYRPKVDTDGKFVDPDEKEPVDRRITAPLCIGLTLGFLAFMGLVTSGGAFNPGLTLAPVIMSNTWQHFWLYLGAQYLGGLAGGLLQVFVLYKLSSN</sequence>
<evidence type="ECO:0000256" key="8">
    <source>
        <dbReference type="ARBA" id="ARBA00022989"/>
    </source>
</evidence>
<dbReference type="InterPro" id="IPR022357">
    <property type="entry name" value="MIP_CS"/>
</dbReference>
<accession>A0A9Q9C6N4</accession>
<evidence type="ECO:0000256" key="12">
    <source>
        <dbReference type="SAM" id="Phobius"/>
    </source>
</evidence>
<dbReference type="PANTHER" id="PTHR19139">
    <property type="entry name" value="AQUAPORIN TRANSPORTER"/>
    <property type="match status" value="1"/>
</dbReference>
<dbReference type="InterPro" id="IPR034294">
    <property type="entry name" value="Aquaporin_transptr"/>
</dbReference>
<evidence type="ECO:0000256" key="3">
    <source>
        <dbReference type="ARBA" id="ARBA00021615"/>
    </source>
</evidence>
<protein>
    <recommendedName>
        <fullName evidence="3">Aquaporin</fullName>
    </recommendedName>
</protein>
<evidence type="ECO:0000256" key="9">
    <source>
        <dbReference type="ARBA" id="ARBA00023136"/>
    </source>
</evidence>
<evidence type="ECO:0000256" key="2">
    <source>
        <dbReference type="ARBA" id="ARBA00006175"/>
    </source>
</evidence>
<evidence type="ECO:0000256" key="7">
    <source>
        <dbReference type="ARBA" id="ARBA00022737"/>
    </source>
</evidence>
<comment type="subcellular location">
    <subcellularLocation>
        <location evidence="1">Cell membrane</location>
        <topology evidence="1">Multi-pass membrane protein</topology>
    </subcellularLocation>
</comment>
<dbReference type="AlphaFoldDB" id="A0A9Q9C6N4"/>